<evidence type="ECO:0000313" key="1">
    <source>
        <dbReference type="EMBL" id="GAA3394191.1"/>
    </source>
</evidence>
<dbReference type="Gene3D" id="3.40.50.450">
    <property type="match status" value="1"/>
</dbReference>
<dbReference type="PANTHER" id="PTHR43393:SF3">
    <property type="entry name" value="LYSINE DECARBOXYLASE-LIKE PROTEIN"/>
    <property type="match status" value="1"/>
</dbReference>
<dbReference type="Proteomes" id="UP001501676">
    <property type="component" value="Unassembled WGS sequence"/>
</dbReference>
<proteinExistence type="predicted"/>
<dbReference type="PANTHER" id="PTHR43393">
    <property type="entry name" value="CYTOKININ RIBOSIDE 5'-MONOPHOSPHATE PHOSPHORIBOHYDROLASE"/>
    <property type="match status" value="1"/>
</dbReference>
<accession>A0ABP6T7G7</accession>
<name>A0ABP6T7G7_9ACTN</name>
<dbReference type="RefSeq" id="WP_376980436.1">
    <property type="nucleotide sequence ID" value="NZ_BAAAYN010000044.1"/>
</dbReference>
<evidence type="ECO:0000313" key="2">
    <source>
        <dbReference type="Proteomes" id="UP001501676"/>
    </source>
</evidence>
<dbReference type="InterPro" id="IPR041164">
    <property type="entry name" value="LDcluster4"/>
</dbReference>
<organism evidence="1 2">
    <name type="scientific">Cryptosporangium minutisporangium</name>
    <dbReference type="NCBI Taxonomy" id="113569"/>
    <lineage>
        <taxon>Bacteria</taxon>
        <taxon>Bacillati</taxon>
        <taxon>Actinomycetota</taxon>
        <taxon>Actinomycetes</taxon>
        <taxon>Cryptosporangiales</taxon>
        <taxon>Cryptosporangiaceae</taxon>
        <taxon>Cryptosporangium</taxon>
    </lineage>
</organism>
<keyword evidence="2" id="KW-1185">Reference proteome</keyword>
<dbReference type="Pfam" id="PF18306">
    <property type="entry name" value="LDcluster4"/>
    <property type="match status" value="1"/>
</dbReference>
<gene>
    <name evidence="1" type="ORF">GCM10020369_62630</name>
</gene>
<protein>
    <submittedName>
        <fullName evidence="1">LOG family protein</fullName>
    </submittedName>
</protein>
<dbReference type="EMBL" id="BAAAYN010000044">
    <property type="protein sequence ID" value="GAA3394191.1"/>
    <property type="molecule type" value="Genomic_DNA"/>
</dbReference>
<dbReference type="InterPro" id="IPR052341">
    <property type="entry name" value="LOG_family_nucleotidases"/>
</dbReference>
<reference evidence="2" key="1">
    <citation type="journal article" date="2019" name="Int. J. Syst. Evol. Microbiol.">
        <title>The Global Catalogue of Microorganisms (GCM) 10K type strain sequencing project: providing services to taxonomists for standard genome sequencing and annotation.</title>
        <authorList>
            <consortium name="The Broad Institute Genomics Platform"/>
            <consortium name="The Broad Institute Genome Sequencing Center for Infectious Disease"/>
            <person name="Wu L."/>
            <person name="Ma J."/>
        </authorList>
    </citation>
    <scope>NUCLEOTIDE SEQUENCE [LARGE SCALE GENOMIC DNA]</scope>
    <source>
        <strain evidence="2">JCM 9458</strain>
    </source>
</reference>
<comment type="caution">
    <text evidence="1">The sequence shown here is derived from an EMBL/GenBank/DDBJ whole genome shotgun (WGS) entry which is preliminary data.</text>
</comment>
<dbReference type="SUPFAM" id="SSF102405">
    <property type="entry name" value="MCP/YpsA-like"/>
    <property type="match status" value="1"/>
</dbReference>
<sequence>MDATPDEIETLAELRLWLDKRSLAGLAVQGLDLTGIDLSGVAVDDALFLGCRLSTEVAADLVGRGASVVPELAHAPYPTHPSTLYTPADLTAGFERGGFAGMYDTAVYEHFVEHGGPLPPIREALSQRLHDHGIDNALTDALGAWKSAPDAGPVVGVMGGHAEPRGSVAYREAAALGHALTRAGALVLTGGGPGVMEAANLGAYLPDAALPSALEELTAAPYFADHEPYTAAALAVRSRYPSAEPWAGGLSIPTWLYGHEPANLFAGQIAKYFSNAIREDTILRAARGGIVFAPGKAGTVQEVFQAATKAFYNSDGASGPMIFLDRRYWTEVLPVEALLRPLFAQAPTEPARVHLTDDVDEAVALLTGG</sequence>